<feature type="compositionally biased region" description="Basic and acidic residues" evidence="2">
    <location>
        <begin position="1"/>
        <end position="16"/>
    </location>
</feature>
<feature type="region of interest" description="Disordered" evidence="2">
    <location>
        <begin position="1"/>
        <end position="98"/>
    </location>
</feature>
<feature type="coiled-coil region" evidence="1">
    <location>
        <begin position="298"/>
        <end position="481"/>
    </location>
</feature>
<organism evidence="3 4">
    <name type="scientific">Pseudocohnilembus persalinus</name>
    <name type="common">Ciliate</name>
    <dbReference type="NCBI Taxonomy" id="266149"/>
    <lineage>
        <taxon>Eukaryota</taxon>
        <taxon>Sar</taxon>
        <taxon>Alveolata</taxon>
        <taxon>Ciliophora</taxon>
        <taxon>Intramacronucleata</taxon>
        <taxon>Oligohymenophorea</taxon>
        <taxon>Scuticociliatia</taxon>
        <taxon>Philasterida</taxon>
        <taxon>Pseudocohnilembidae</taxon>
        <taxon>Pseudocohnilembus</taxon>
    </lineage>
</organism>
<evidence type="ECO:0000313" key="3">
    <source>
        <dbReference type="EMBL" id="KRX00958.1"/>
    </source>
</evidence>
<reference evidence="3 4" key="1">
    <citation type="journal article" date="2015" name="Sci. Rep.">
        <title>Genome of the facultative scuticociliatosis pathogen Pseudocohnilembus persalinus provides insight into its virulence through horizontal gene transfer.</title>
        <authorList>
            <person name="Xiong J."/>
            <person name="Wang G."/>
            <person name="Cheng J."/>
            <person name="Tian M."/>
            <person name="Pan X."/>
            <person name="Warren A."/>
            <person name="Jiang C."/>
            <person name="Yuan D."/>
            <person name="Miao W."/>
        </authorList>
    </citation>
    <scope>NUCLEOTIDE SEQUENCE [LARGE SCALE GENOMIC DNA]</scope>
    <source>
        <strain evidence="3">36N120E</strain>
    </source>
</reference>
<sequence length="571" mass="67062">MSELLKEIEQQHDIKILQDQVEEQEEQYEQSNDENNDIANDLDDFERKIQQQKQKNNSDSDNSDSDSDGYNRDNREKKQKKVLFGGSSDMPPHRKPPSINKIQSAIMTQQKAQALQNEDFQLQQVLNSGSDSLKDKKIRELVQRNRNLQVQYEREKALKIKMENQLNQVLKDNEETLRYREQQMGMGGNQNLSQFNQTNKSNGLGQIKKPPRSGNANRSYSNNFSETQSVMSEVADGDWQKKYQQVDKKLQEYRVNNQKLKNELNKALRVIAREIGDNFNIDKVLLEENSWKGRAQQIEKLKAKVRDLNQKLGTTSQMSGMTGMTEFGFGGLKNNKNDKTAAERRKEIEELKEKNQKLQEDYELLQNKFKASQSRKNNLEQEMKDFKSDYEKNKKILLNKSNADDQLIQALKQEYEKLKNKKTETRVIYQNRCEFDHSDQIIQQKEKNENISKIKILEEELKTKENMIQELINEKLQQDEQIMSGNYNNNKNNNQSQLQQSQAVSKNNNQDNEQFEKRIQILQQEIKVLKKERNEFFSGQIEDKEARMIIKDLSMQNAKLRAKIDDLSQKQ</sequence>
<dbReference type="InParanoid" id="A0A0V0QFH4"/>
<dbReference type="PANTHER" id="PTHR31935:SF1">
    <property type="entry name" value="COILED-COIL DOMAIN-CONTAINING PROTEIN 13"/>
    <property type="match status" value="1"/>
</dbReference>
<feature type="region of interest" description="Disordered" evidence="2">
    <location>
        <begin position="484"/>
        <end position="511"/>
    </location>
</feature>
<feature type="coiled-coil region" evidence="1">
    <location>
        <begin position="138"/>
        <end position="172"/>
    </location>
</feature>
<keyword evidence="4" id="KW-1185">Reference proteome</keyword>
<accession>A0A0V0QFH4</accession>
<dbReference type="PANTHER" id="PTHR31935">
    <property type="entry name" value="COILED-COIL DOMAIN-CONTAINING PROTEIN 13"/>
    <property type="match status" value="1"/>
</dbReference>
<feature type="compositionally biased region" description="Low complexity" evidence="2">
    <location>
        <begin position="484"/>
        <end position="502"/>
    </location>
</feature>
<evidence type="ECO:0000256" key="2">
    <source>
        <dbReference type="SAM" id="MobiDB-lite"/>
    </source>
</evidence>
<feature type="coiled-coil region" evidence="1">
    <location>
        <begin position="243"/>
        <end position="270"/>
    </location>
</feature>
<name>A0A0V0QFH4_PSEPJ</name>
<proteinExistence type="predicted"/>
<feature type="compositionally biased region" description="Polar residues" evidence="2">
    <location>
        <begin position="189"/>
        <end position="204"/>
    </location>
</feature>
<feature type="region of interest" description="Disordered" evidence="2">
    <location>
        <begin position="186"/>
        <end position="222"/>
    </location>
</feature>
<feature type="compositionally biased region" description="Acidic residues" evidence="2">
    <location>
        <begin position="20"/>
        <end position="44"/>
    </location>
</feature>
<evidence type="ECO:0000256" key="1">
    <source>
        <dbReference type="SAM" id="Coils"/>
    </source>
</evidence>
<dbReference type="OrthoDB" id="10258312at2759"/>
<dbReference type="Proteomes" id="UP000054937">
    <property type="component" value="Unassembled WGS sequence"/>
</dbReference>
<dbReference type="EMBL" id="LDAU01000180">
    <property type="protein sequence ID" value="KRX00958.1"/>
    <property type="molecule type" value="Genomic_DNA"/>
</dbReference>
<gene>
    <name evidence="3" type="ORF">PPERSA_09564</name>
</gene>
<dbReference type="AlphaFoldDB" id="A0A0V0QFH4"/>
<evidence type="ECO:0000313" key="4">
    <source>
        <dbReference type="Proteomes" id="UP000054937"/>
    </source>
</evidence>
<dbReference type="InterPro" id="IPR038929">
    <property type="entry name" value="CCDC13"/>
</dbReference>
<dbReference type="OMA" id="NEKQQYE"/>
<comment type="caution">
    <text evidence="3">The sequence shown here is derived from an EMBL/GenBank/DDBJ whole genome shotgun (WGS) entry which is preliminary data.</text>
</comment>
<keyword evidence="1" id="KW-0175">Coiled coil</keyword>
<protein>
    <submittedName>
        <fullName evidence="3">Uncharacterized protein</fullName>
    </submittedName>
</protein>